<evidence type="ECO:0000313" key="3">
    <source>
        <dbReference type="Proteomes" id="UP000749646"/>
    </source>
</evidence>
<organism evidence="2 3">
    <name type="scientific">Modicella reniformis</name>
    <dbReference type="NCBI Taxonomy" id="1440133"/>
    <lineage>
        <taxon>Eukaryota</taxon>
        <taxon>Fungi</taxon>
        <taxon>Fungi incertae sedis</taxon>
        <taxon>Mucoromycota</taxon>
        <taxon>Mortierellomycotina</taxon>
        <taxon>Mortierellomycetes</taxon>
        <taxon>Mortierellales</taxon>
        <taxon>Mortierellaceae</taxon>
        <taxon>Modicella</taxon>
    </lineage>
</organism>
<dbReference type="EMBL" id="JAAAHW010001706">
    <property type="protein sequence ID" value="KAF9993917.1"/>
    <property type="molecule type" value="Genomic_DNA"/>
</dbReference>
<protein>
    <submittedName>
        <fullName evidence="2">Uncharacterized protein</fullName>
    </submittedName>
</protein>
<comment type="caution">
    <text evidence="2">The sequence shown here is derived from an EMBL/GenBank/DDBJ whole genome shotgun (WGS) entry which is preliminary data.</text>
</comment>
<keyword evidence="3" id="KW-1185">Reference proteome</keyword>
<sequence>MESEPSSASRQALTGDASGFSGRLIDARSADASSSNDFALILSNTDALRITETDSHALVVRSQDLSSETQLPYRTPDECSITYSHEPVPQVSKHIAWSSNHSFDGHHDTETNNSTVYQEQLRQLHMRIDDILQKFQQAEQQTQHIQQRMENVIQKTQLADQKMQQQMEEVIQKIQLTDQQSLQHQNQIDDIIRQGHQMFQQMHETGQDNHQEMPSHQQTPDEFRQYLKQSRQRQRQEFHRLLVNKSHSQALLTRSFKELPVPRLFIVLPNVPEHIDQDGKLNSLQFRLYYLCECGDHTMNESSKEHHEIHMAEHPGYELDNHNEFFIKYGSYLLTMMYMVKYGAVNAGRVVPPLLDLEVAKEFIMDKARLSQLVDTTISYLENTLHLNSNTMDSHSKSVIDPLELSQLKTYLK</sequence>
<dbReference type="OrthoDB" id="2395959at2759"/>
<feature type="coiled-coil region" evidence="1">
    <location>
        <begin position="121"/>
        <end position="155"/>
    </location>
</feature>
<dbReference type="AlphaFoldDB" id="A0A9P6SRF7"/>
<proteinExistence type="predicted"/>
<evidence type="ECO:0000256" key="1">
    <source>
        <dbReference type="SAM" id="Coils"/>
    </source>
</evidence>
<name>A0A9P6SRF7_9FUNG</name>
<dbReference type="Proteomes" id="UP000749646">
    <property type="component" value="Unassembled WGS sequence"/>
</dbReference>
<feature type="non-terminal residue" evidence="2">
    <location>
        <position position="413"/>
    </location>
</feature>
<accession>A0A9P6SRF7</accession>
<reference evidence="2" key="1">
    <citation type="journal article" date="2020" name="Fungal Divers.">
        <title>Resolving the Mortierellaceae phylogeny through synthesis of multi-gene phylogenetics and phylogenomics.</title>
        <authorList>
            <person name="Vandepol N."/>
            <person name="Liber J."/>
            <person name="Desiro A."/>
            <person name="Na H."/>
            <person name="Kennedy M."/>
            <person name="Barry K."/>
            <person name="Grigoriev I.V."/>
            <person name="Miller A.N."/>
            <person name="O'Donnell K."/>
            <person name="Stajich J.E."/>
            <person name="Bonito G."/>
        </authorList>
    </citation>
    <scope>NUCLEOTIDE SEQUENCE</scope>
    <source>
        <strain evidence="2">MES-2147</strain>
    </source>
</reference>
<gene>
    <name evidence="2" type="ORF">BGZ65_010501</name>
</gene>
<keyword evidence="1" id="KW-0175">Coiled coil</keyword>
<evidence type="ECO:0000313" key="2">
    <source>
        <dbReference type="EMBL" id="KAF9993917.1"/>
    </source>
</evidence>